<feature type="domain" description="Electron transfer flavoprotein alpha/beta-subunit N-terminal" evidence="4">
    <location>
        <begin position="87"/>
        <end position="277"/>
    </location>
</feature>
<dbReference type="Gene3D" id="3.40.50.620">
    <property type="entry name" value="HUPs"/>
    <property type="match status" value="1"/>
</dbReference>
<dbReference type="Proteomes" id="UP000254052">
    <property type="component" value="Unassembled WGS sequence"/>
</dbReference>
<organism evidence="5 6">
    <name type="scientific">Escherichia coli</name>
    <dbReference type="NCBI Taxonomy" id="562"/>
    <lineage>
        <taxon>Bacteria</taxon>
        <taxon>Pseudomonadati</taxon>
        <taxon>Pseudomonadota</taxon>
        <taxon>Gammaproteobacteria</taxon>
        <taxon>Enterobacterales</taxon>
        <taxon>Enterobacteriaceae</taxon>
        <taxon>Escherichia</taxon>
    </lineage>
</organism>
<keyword evidence="2" id="KW-0813">Transport</keyword>
<dbReference type="InterPro" id="IPR012255">
    <property type="entry name" value="ETF_b"/>
</dbReference>
<evidence type="ECO:0000256" key="2">
    <source>
        <dbReference type="ARBA" id="ARBA00022448"/>
    </source>
</evidence>
<comment type="similarity">
    <text evidence="1">Belongs to the ETF beta-subunit/FixA family.</text>
</comment>
<dbReference type="PROSITE" id="PS01065">
    <property type="entry name" value="ETF_BETA"/>
    <property type="match status" value="1"/>
</dbReference>
<reference evidence="5 6" key="1">
    <citation type="submission" date="2018-06" db="EMBL/GenBank/DDBJ databases">
        <authorList>
            <consortium name="Pathogen Informatics"/>
            <person name="Doyle S."/>
        </authorList>
    </citation>
    <scope>NUCLEOTIDE SEQUENCE [LARGE SCALE GENOMIC DNA]</scope>
    <source>
        <strain evidence="5 6">NCTC9962</strain>
    </source>
</reference>
<gene>
    <name evidence="5" type="primary">etfB_1</name>
    <name evidence="5" type="ORF">NCTC9962_04826</name>
</gene>
<accession>A0A377BAD6</accession>
<sequence length="283" mass="31067">MQDCTSWNNYIAANCTFVLAIAFFLQDCWQGKQLAPSKTPHRYRTLFSGHFYLPSEMVPYATHRRNHENNTCFKLVPEEQDIVVTPEYTLNFDNADAKISQFDLNAIEAASQLATDDDEIAALTVGGSLLQNSKVRKDVLSRGPHSLYMVQDAQLEHALPLDTAKALAAAVEKIGFDLLIFGEGSGDLYAQQVGLLVGEILQLPVINAVSAIQRQGNTLVIERTLEDDVEVIELSVPAVLCVTSDINVPRIPSMKAILGAGKKPVNQWQASDIGWSQSAPLLN</sequence>
<dbReference type="InterPro" id="IPR014730">
    <property type="entry name" value="ETF_a/b_N"/>
</dbReference>
<dbReference type="Pfam" id="PF01012">
    <property type="entry name" value="ETF"/>
    <property type="match status" value="1"/>
</dbReference>
<keyword evidence="3" id="KW-0249">Electron transport</keyword>
<dbReference type="GO" id="GO:0009055">
    <property type="term" value="F:electron transfer activity"/>
    <property type="evidence" value="ECO:0007669"/>
    <property type="project" value="InterPro"/>
</dbReference>
<evidence type="ECO:0000256" key="3">
    <source>
        <dbReference type="ARBA" id="ARBA00022982"/>
    </source>
</evidence>
<dbReference type="EMBL" id="UGED01000009">
    <property type="protein sequence ID" value="STL56900.1"/>
    <property type="molecule type" value="Genomic_DNA"/>
</dbReference>
<dbReference type="NCBIfam" id="NF002888">
    <property type="entry name" value="PRK03359.1"/>
    <property type="match status" value="1"/>
</dbReference>
<dbReference type="CDD" id="cd01714">
    <property type="entry name" value="ETF_beta"/>
    <property type="match status" value="1"/>
</dbReference>
<dbReference type="PANTHER" id="PTHR21294:SF21">
    <property type="entry name" value="ELECTRON TRANSFER FLAVOPROTEIN SUBUNIT YDIQ-RELATED"/>
    <property type="match status" value="1"/>
</dbReference>
<dbReference type="SUPFAM" id="SSF52402">
    <property type="entry name" value="Adenine nucleotide alpha hydrolases-like"/>
    <property type="match status" value="1"/>
</dbReference>
<dbReference type="InterPro" id="IPR000049">
    <property type="entry name" value="ET-Flavoprotein_bsu_CS"/>
</dbReference>
<dbReference type="NCBIfam" id="NF008998">
    <property type="entry name" value="PRK12342.1"/>
    <property type="match status" value="1"/>
</dbReference>
<proteinExistence type="inferred from homology"/>
<protein>
    <submittedName>
        <fullName evidence="5">Putative electron transfer flavoprotein beta subunit</fullName>
    </submittedName>
</protein>
<evidence type="ECO:0000256" key="1">
    <source>
        <dbReference type="ARBA" id="ARBA00007557"/>
    </source>
</evidence>
<dbReference type="InterPro" id="IPR014729">
    <property type="entry name" value="Rossmann-like_a/b/a_fold"/>
</dbReference>
<evidence type="ECO:0000313" key="5">
    <source>
        <dbReference type="EMBL" id="STL56900.1"/>
    </source>
</evidence>
<evidence type="ECO:0000259" key="4">
    <source>
        <dbReference type="SMART" id="SM00893"/>
    </source>
</evidence>
<dbReference type="PANTHER" id="PTHR21294">
    <property type="entry name" value="ELECTRON TRANSFER FLAVOPROTEIN BETA-SUBUNIT"/>
    <property type="match status" value="1"/>
</dbReference>
<name>A0A377BAD6_ECOLX</name>
<dbReference type="AlphaFoldDB" id="A0A377BAD6"/>
<dbReference type="FunFam" id="3.40.50.620:FF:000072">
    <property type="entry name" value="Protein FixA homolog"/>
    <property type="match status" value="1"/>
</dbReference>
<dbReference type="SMART" id="SM00893">
    <property type="entry name" value="ETF"/>
    <property type="match status" value="1"/>
</dbReference>
<dbReference type="InterPro" id="IPR033948">
    <property type="entry name" value="ETF_beta_N"/>
</dbReference>
<evidence type="ECO:0000313" key="6">
    <source>
        <dbReference type="Proteomes" id="UP000254052"/>
    </source>
</evidence>